<evidence type="ECO:0000256" key="5">
    <source>
        <dbReference type="SAM" id="Phobius"/>
    </source>
</evidence>
<sequence>RGSAQRHLVHIIFSKNGGGLSLFYFSKCTPTFLGDNLIRKIRIQNKKDLVTVKHTKVAAAAMAIFTVNSGVSHRVSKQWDFSTFLLIWYVVPLIRFWSNSPCLPSLWFLGGLAPAPSWPMCKALVREVQKPSLPGSHWSQLPGRANTEPGIQPVLNESLPASFAWQSNKVFNGRIQLSVSIFTLFHIHNQPARVGLRATDDIPKKIKKKSREEEFSYGKLLLQPFYIWILMLGWLGVYG</sequence>
<reference evidence="6 7" key="1">
    <citation type="submission" date="2017-08" db="EMBL/GenBank/DDBJ databases">
        <title>USMARCv1.0.</title>
        <authorList>
            <person name="Hannum G.I."/>
            <person name="Koren S."/>
            <person name="Schroeder S.G."/>
            <person name="Chin S.C."/>
            <person name="Nonneman D.J."/>
            <person name="Becker S.A."/>
            <person name="Rosen B.D."/>
            <person name="Bickhart D.M."/>
            <person name="Putnam N.H."/>
            <person name="Green R.E."/>
            <person name="Tuggle C.K."/>
            <person name="Liu H."/>
            <person name="Rohrer G.A."/>
            <person name="Warr A."/>
            <person name="Hall R."/>
            <person name="Kim K."/>
            <person name="Hume D.A."/>
            <person name="Talbot R."/>
            <person name="Chow W."/>
            <person name="Howe K."/>
            <person name="Schwartz A.S."/>
            <person name="Watson M."/>
            <person name="Archibald A.L."/>
            <person name="Phillippy A.M."/>
            <person name="Smith T.P.L."/>
        </authorList>
    </citation>
    <scope>NUCLEOTIDE SEQUENCE [LARGE SCALE GENOMIC DNA]</scope>
</reference>
<evidence type="ECO:0000313" key="6">
    <source>
        <dbReference type="Ensembl" id="ENSSSCP00070002597.1"/>
    </source>
</evidence>
<evidence type="ECO:0000256" key="1">
    <source>
        <dbReference type="ARBA" id="ARBA00004127"/>
    </source>
</evidence>
<dbReference type="GO" id="GO:0016020">
    <property type="term" value="C:membrane"/>
    <property type="evidence" value="ECO:0007669"/>
    <property type="project" value="UniProtKB-ARBA"/>
</dbReference>
<dbReference type="GO" id="GO:0012505">
    <property type="term" value="C:endomembrane system"/>
    <property type="evidence" value="ECO:0007669"/>
    <property type="project" value="UniProtKB-SubCell"/>
</dbReference>
<protein>
    <submittedName>
        <fullName evidence="6">Uncharacterized protein</fullName>
    </submittedName>
</protein>
<proteinExistence type="predicted"/>
<dbReference type="InterPro" id="IPR036259">
    <property type="entry name" value="MFS_trans_sf"/>
</dbReference>
<comment type="subcellular location">
    <subcellularLocation>
        <location evidence="1">Endomembrane system</location>
        <topology evidence="1">Multi-pass membrane protein</topology>
    </subcellularLocation>
</comment>
<evidence type="ECO:0000256" key="4">
    <source>
        <dbReference type="ARBA" id="ARBA00023136"/>
    </source>
</evidence>
<name>A0A4X1SJQ5_PIG</name>
<dbReference type="PANTHER" id="PTHR43826">
    <property type="entry name" value="GLUCOSE-6-PHOSPHATE EXCHANGER SLC37A4"/>
    <property type="match status" value="1"/>
</dbReference>
<evidence type="ECO:0000256" key="3">
    <source>
        <dbReference type="ARBA" id="ARBA00022989"/>
    </source>
</evidence>
<dbReference type="Proteomes" id="UP000314985">
    <property type="component" value="Chromosome 9"/>
</dbReference>
<dbReference type="Ensembl" id="ENSSSCT00070003150.1">
    <property type="protein sequence ID" value="ENSSSCP00070002597.1"/>
    <property type="gene ID" value="ENSSSCG00070001656.1"/>
</dbReference>
<keyword evidence="2 5" id="KW-0812">Transmembrane</keyword>
<keyword evidence="4 5" id="KW-0472">Membrane</keyword>
<accession>A0A4X1SJQ5</accession>
<dbReference type="AlphaFoldDB" id="A0A4X1SJQ5"/>
<evidence type="ECO:0000313" key="7">
    <source>
        <dbReference type="Proteomes" id="UP000314985"/>
    </source>
</evidence>
<evidence type="ECO:0000256" key="2">
    <source>
        <dbReference type="ARBA" id="ARBA00022692"/>
    </source>
</evidence>
<dbReference type="SUPFAM" id="SSF103473">
    <property type="entry name" value="MFS general substrate transporter"/>
    <property type="match status" value="1"/>
</dbReference>
<keyword evidence="3 5" id="KW-1133">Transmembrane helix</keyword>
<dbReference type="InterPro" id="IPR051337">
    <property type="entry name" value="OPA_Antiporter"/>
</dbReference>
<organism evidence="6 7">
    <name type="scientific">Sus scrofa</name>
    <name type="common">Pig</name>
    <dbReference type="NCBI Taxonomy" id="9823"/>
    <lineage>
        <taxon>Eukaryota</taxon>
        <taxon>Metazoa</taxon>
        <taxon>Chordata</taxon>
        <taxon>Craniata</taxon>
        <taxon>Vertebrata</taxon>
        <taxon>Euteleostomi</taxon>
        <taxon>Mammalia</taxon>
        <taxon>Eutheria</taxon>
        <taxon>Laurasiatheria</taxon>
        <taxon>Artiodactyla</taxon>
        <taxon>Suina</taxon>
        <taxon>Suidae</taxon>
        <taxon>Sus</taxon>
    </lineage>
</organism>
<dbReference type="PANTHER" id="PTHR43826:SF3">
    <property type="entry name" value="GLUCOSE-6-PHOSPHATE EXCHANGER SLC37A4"/>
    <property type="match status" value="1"/>
</dbReference>
<feature type="transmembrane region" description="Helical" evidence="5">
    <location>
        <begin position="217"/>
        <end position="237"/>
    </location>
</feature>
<reference evidence="6" key="2">
    <citation type="submission" date="2025-08" db="UniProtKB">
        <authorList>
            <consortium name="Ensembl"/>
        </authorList>
    </citation>
    <scope>IDENTIFICATION</scope>
</reference>